<dbReference type="Pfam" id="PF00411">
    <property type="entry name" value="Ribosomal_S11"/>
    <property type="match status" value="1"/>
</dbReference>
<evidence type="ECO:0000256" key="2">
    <source>
        <dbReference type="ARBA" id="ARBA00022980"/>
    </source>
</evidence>
<dbReference type="InterPro" id="IPR036967">
    <property type="entry name" value="Ribosomal_uS11_sf"/>
</dbReference>
<keyword evidence="3" id="KW-0687">Ribonucleoprotein</keyword>
<comment type="caution">
    <text evidence="5">The sequence shown here is derived from an EMBL/GenBank/DDBJ whole genome shotgun (WGS) entry which is preliminary data.</text>
</comment>
<dbReference type="Gene3D" id="3.30.420.80">
    <property type="entry name" value="Ribosomal protein S11"/>
    <property type="match status" value="1"/>
</dbReference>
<dbReference type="Proteomes" id="UP001556367">
    <property type="component" value="Unassembled WGS sequence"/>
</dbReference>
<reference evidence="6" key="1">
    <citation type="submission" date="2024-06" db="EMBL/GenBank/DDBJ databases">
        <title>Multi-omics analyses provide insights into the biosynthesis of the anticancer antibiotic pleurotin in Hohenbuehelia grisea.</title>
        <authorList>
            <person name="Weaver J.A."/>
            <person name="Alberti F."/>
        </authorList>
    </citation>
    <scope>NUCLEOTIDE SEQUENCE [LARGE SCALE GENOMIC DNA]</scope>
    <source>
        <strain evidence="6">T-177</strain>
    </source>
</reference>
<dbReference type="PANTHER" id="PTHR11759">
    <property type="entry name" value="40S RIBOSOMAL PROTEIN S14/30S RIBOSOMAL PROTEIN S11"/>
    <property type="match status" value="1"/>
</dbReference>
<dbReference type="HAMAP" id="MF_01310">
    <property type="entry name" value="Ribosomal_uS11"/>
    <property type="match status" value="1"/>
</dbReference>
<keyword evidence="6" id="KW-1185">Reference proteome</keyword>
<evidence type="ECO:0000313" key="6">
    <source>
        <dbReference type="Proteomes" id="UP001556367"/>
    </source>
</evidence>
<accession>A0ABR3J1M8</accession>
<evidence type="ECO:0008006" key="7">
    <source>
        <dbReference type="Google" id="ProtNLM"/>
    </source>
</evidence>
<evidence type="ECO:0000256" key="4">
    <source>
        <dbReference type="SAM" id="MobiDB-lite"/>
    </source>
</evidence>
<name>A0ABR3J1M8_9AGAR</name>
<evidence type="ECO:0000256" key="3">
    <source>
        <dbReference type="ARBA" id="ARBA00023274"/>
    </source>
</evidence>
<sequence length="238" mass="26030">MLQRVWRSSLLSAATRPSFVRLYAQQPPLGSAVSFIDNLIPEDTTPSSDTPAERTTPPSPTPAPKEPAASGEVDLTHPPSPPKDGYPPRQPPPQPSEQNPMKAQPTSQLSEKLATKEYVLHCKSSRNNTIATLTHENGKTLAWFSGGSCGFKKGNRSSYEAGYQCAVRSFEALQQHAAQQTKQVELKLIFKGFGQGRDALHRALMTTEGEAIRPLVSYIVDRTPIKIGGTRAKKARRL</sequence>
<feature type="region of interest" description="Disordered" evidence="4">
    <location>
        <begin position="39"/>
        <end position="109"/>
    </location>
</feature>
<evidence type="ECO:0000256" key="1">
    <source>
        <dbReference type="ARBA" id="ARBA00006194"/>
    </source>
</evidence>
<organism evidence="5 6">
    <name type="scientific">Hohenbuehelia grisea</name>
    <dbReference type="NCBI Taxonomy" id="104357"/>
    <lineage>
        <taxon>Eukaryota</taxon>
        <taxon>Fungi</taxon>
        <taxon>Dikarya</taxon>
        <taxon>Basidiomycota</taxon>
        <taxon>Agaricomycotina</taxon>
        <taxon>Agaricomycetes</taxon>
        <taxon>Agaricomycetidae</taxon>
        <taxon>Agaricales</taxon>
        <taxon>Pleurotineae</taxon>
        <taxon>Pleurotaceae</taxon>
        <taxon>Hohenbuehelia</taxon>
    </lineage>
</organism>
<dbReference type="EMBL" id="JASNQZ010000012">
    <property type="protein sequence ID" value="KAL0949550.1"/>
    <property type="molecule type" value="Genomic_DNA"/>
</dbReference>
<evidence type="ECO:0000313" key="5">
    <source>
        <dbReference type="EMBL" id="KAL0949550.1"/>
    </source>
</evidence>
<comment type="similarity">
    <text evidence="1">Belongs to the universal ribosomal protein uS11 family.</text>
</comment>
<feature type="compositionally biased region" description="Pro residues" evidence="4">
    <location>
        <begin position="78"/>
        <end position="95"/>
    </location>
</feature>
<keyword evidence="2" id="KW-0689">Ribosomal protein</keyword>
<dbReference type="SUPFAM" id="SSF53137">
    <property type="entry name" value="Translational machinery components"/>
    <property type="match status" value="1"/>
</dbReference>
<gene>
    <name evidence="5" type="ORF">HGRIS_009599</name>
</gene>
<proteinExistence type="inferred from homology"/>
<dbReference type="InterPro" id="IPR001971">
    <property type="entry name" value="Ribosomal_uS11"/>
</dbReference>
<protein>
    <recommendedName>
        <fullName evidence="7">Translational machinery component</fullName>
    </recommendedName>
</protein>